<evidence type="ECO:0000256" key="3">
    <source>
        <dbReference type="ARBA" id="ARBA00022801"/>
    </source>
</evidence>
<dbReference type="EMBL" id="AGZR01000004">
    <property type="protein sequence ID" value="EPD33719.1"/>
    <property type="molecule type" value="Genomic_DNA"/>
</dbReference>
<gene>
    <name evidence="9" type="ORF">HMPREF9306_00477</name>
</gene>
<protein>
    <submittedName>
        <fullName evidence="9">Exodeoxyribonuclease III (Xth)</fullName>
    </submittedName>
</protein>
<sequence length="298" mass="33468">MRIVTFNVNGIRAATRRGFVEWLSDVDADVIALQEVRCRAEQLPDSFGDYHVSYCEGNLAGRNGVAIMTRNAPKAVRTWNGKSMQLVGVEQTELDTPDGLPLEPELEDFRQAGRWIEVDLADAPATVASLYLPKGDSPYNTRNKDPENAKAKYDSKMSFLSGFAKQISKMLKRTAQTGRELVIVGDYNIAHTNLDLKNWKGNQKSSGFLPEERQWLDSIISPDSLVDVSRDLHPGEEGPYTWWSWRGKAFDNDAGWRIDYQLATPKLAARAETSKVWRAPDYASRVSDHAALAIDYKI</sequence>
<accession>S2X144</accession>
<dbReference type="STRING" id="883161.HMPREF9306_00477"/>
<evidence type="ECO:0000313" key="9">
    <source>
        <dbReference type="EMBL" id="EPD33719.1"/>
    </source>
</evidence>
<dbReference type="NCBIfam" id="TIGR00633">
    <property type="entry name" value="xth"/>
    <property type="match status" value="1"/>
</dbReference>
<evidence type="ECO:0000256" key="4">
    <source>
        <dbReference type="ARBA" id="ARBA00022842"/>
    </source>
</evidence>
<dbReference type="Proteomes" id="UP000014417">
    <property type="component" value="Unassembled WGS sequence"/>
</dbReference>
<feature type="site" description="Interaction with DNA substrate" evidence="7">
    <location>
        <position position="289"/>
    </location>
</feature>
<evidence type="ECO:0000256" key="6">
    <source>
        <dbReference type="PIRSR" id="PIRSR604808-2"/>
    </source>
</evidence>
<keyword evidence="2 6" id="KW-0479">Metal-binding</keyword>
<comment type="cofactor">
    <cofactor evidence="6">
        <name>Mg(2+)</name>
        <dbReference type="ChEBI" id="CHEBI:18420"/>
    </cofactor>
    <cofactor evidence="6">
        <name>Mn(2+)</name>
        <dbReference type="ChEBI" id="CHEBI:29035"/>
    </cofactor>
    <text evidence="6">Probably binds two magnesium or manganese ions per subunit.</text>
</comment>
<dbReference type="RefSeq" id="WP_016455327.1">
    <property type="nucleotide sequence ID" value="NZ_KE150269.1"/>
</dbReference>
<organism evidence="9 10">
    <name type="scientific">Propionimicrobium lymphophilum ACS-093-V-SCH5</name>
    <dbReference type="NCBI Taxonomy" id="883161"/>
    <lineage>
        <taxon>Bacteria</taxon>
        <taxon>Bacillati</taxon>
        <taxon>Actinomycetota</taxon>
        <taxon>Actinomycetes</taxon>
        <taxon>Propionibacteriales</taxon>
        <taxon>Propionibacteriaceae</taxon>
        <taxon>Propionimicrobium</taxon>
    </lineage>
</organism>
<keyword evidence="10" id="KW-1185">Reference proteome</keyword>
<evidence type="ECO:0000313" key="10">
    <source>
        <dbReference type="Proteomes" id="UP000014417"/>
    </source>
</evidence>
<feature type="active site" description="Proton donor/acceptor" evidence="5">
    <location>
        <position position="186"/>
    </location>
</feature>
<feature type="active site" evidence="5">
    <location>
        <position position="131"/>
    </location>
</feature>
<dbReference type="GO" id="GO:0006281">
    <property type="term" value="P:DNA repair"/>
    <property type="evidence" value="ECO:0007669"/>
    <property type="project" value="InterPro"/>
</dbReference>
<feature type="binding site" evidence="6">
    <location>
        <position position="289"/>
    </location>
    <ligand>
        <name>Mg(2+)</name>
        <dbReference type="ChEBI" id="CHEBI:18420"/>
        <label>1</label>
    </ligand>
</feature>
<reference evidence="9 10" key="1">
    <citation type="submission" date="2013-04" db="EMBL/GenBank/DDBJ databases">
        <title>The Genome Sequence of Propionimicrobium lymphophilum ACS-093-V-SCH5.</title>
        <authorList>
            <consortium name="The Broad Institute Genomics Platform"/>
            <person name="Earl A."/>
            <person name="Ward D."/>
            <person name="Feldgarden M."/>
            <person name="Gevers D."/>
            <person name="Saerens B."/>
            <person name="Vaneechoutte M."/>
            <person name="Walker B."/>
            <person name="Young S."/>
            <person name="Zeng Q."/>
            <person name="Gargeya S."/>
            <person name="Fitzgerald M."/>
            <person name="Haas B."/>
            <person name="Abouelleil A."/>
            <person name="Allen A.W."/>
            <person name="Alvarado L."/>
            <person name="Arachchi H.M."/>
            <person name="Berlin A.M."/>
            <person name="Chapman S.B."/>
            <person name="Gainer-Dewar J."/>
            <person name="Goldberg J."/>
            <person name="Griggs A."/>
            <person name="Gujja S."/>
            <person name="Hansen M."/>
            <person name="Howarth C."/>
            <person name="Imamovic A."/>
            <person name="Ireland A."/>
            <person name="Larimer J."/>
            <person name="McCowan C."/>
            <person name="Murphy C."/>
            <person name="Pearson M."/>
            <person name="Poon T.W."/>
            <person name="Priest M."/>
            <person name="Roberts A."/>
            <person name="Saif S."/>
            <person name="Shea T."/>
            <person name="Sisk P."/>
            <person name="Sykes S."/>
            <person name="Wortman J."/>
            <person name="Nusbaum C."/>
            <person name="Birren B."/>
        </authorList>
    </citation>
    <scope>NUCLEOTIDE SEQUENCE [LARGE SCALE GENOMIC DNA]</scope>
    <source>
        <strain evidence="9 10">ACS-093-V-SCH5</strain>
    </source>
</reference>
<dbReference type="Gene3D" id="3.60.10.10">
    <property type="entry name" value="Endonuclease/exonuclease/phosphatase"/>
    <property type="match status" value="1"/>
</dbReference>
<dbReference type="PANTHER" id="PTHR43250">
    <property type="entry name" value="EXODEOXYRIBONUCLEASE III"/>
    <property type="match status" value="1"/>
</dbReference>
<feature type="site" description="Important for catalytic activity" evidence="7">
    <location>
        <position position="259"/>
    </location>
</feature>
<dbReference type="NCBIfam" id="TIGR00195">
    <property type="entry name" value="exoDNase_III"/>
    <property type="match status" value="1"/>
</dbReference>
<feature type="binding site" evidence="6">
    <location>
        <position position="7"/>
    </location>
    <ligand>
        <name>Mg(2+)</name>
        <dbReference type="ChEBI" id="CHEBI:18420"/>
        <label>1</label>
    </ligand>
</feature>
<dbReference type="PANTHER" id="PTHR43250:SF2">
    <property type="entry name" value="EXODEOXYRIBONUCLEASE III"/>
    <property type="match status" value="1"/>
</dbReference>
<dbReference type="InterPro" id="IPR004808">
    <property type="entry name" value="AP_endonuc_1"/>
</dbReference>
<feature type="binding site" evidence="6">
    <location>
        <position position="35"/>
    </location>
    <ligand>
        <name>Mg(2+)</name>
        <dbReference type="ChEBI" id="CHEBI:18420"/>
        <label>1</label>
    </ligand>
</feature>
<dbReference type="InterPro" id="IPR005135">
    <property type="entry name" value="Endo/exonuclease/phosphatase"/>
</dbReference>
<dbReference type="HOGENOM" id="CLU_027539_3_0_11"/>
<feature type="active site" description="Proton acceptor" evidence="5">
    <location>
        <position position="289"/>
    </location>
</feature>
<feature type="binding site" evidence="6">
    <location>
        <position position="288"/>
    </location>
    <ligand>
        <name>Mg(2+)</name>
        <dbReference type="ChEBI" id="CHEBI:18420"/>
        <label>1</label>
    </ligand>
</feature>
<feature type="domain" description="Endonuclease/exonuclease/phosphatase" evidence="8">
    <location>
        <begin position="4"/>
        <end position="289"/>
    </location>
</feature>
<dbReference type="OrthoDB" id="9803914at2"/>
<dbReference type="SUPFAM" id="SSF56219">
    <property type="entry name" value="DNase I-like"/>
    <property type="match status" value="1"/>
</dbReference>
<comment type="caution">
    <text evidence="9">The sequence shown here is derived from an EMBL/GenBank/DDBJ whole genome shotgun (WGS) entry which is preliminary data.</text>
</comment>
<dbReference type="PROSITE" id="PS51435">
    <property type="entry name" value="AP_NUCLEASE_F1_4"/>
    <property type="match status" value="1"/>
</dbReference>
<dbReference type="GO" id="GO:0008311">
    <property type="term" value="F:double-stranded DNA 3'-5' DNA exonuclease activity"/>
    <property type="evidence" value="ECO:0007669"/>
    <property type="project" value="InterPro"/>
</dbReference>
<feature type="site" description="Transition state stabilizer" evidence="7">
    <location>
        <position position="188"/>
    </location>
</feature>
<dbReference type="InterPro" id="IPR036691">
    <property type="entry name" value="Endo/exonu/phosph_ase_sf"/>
</dbReference>
<evidence type="ECO:0000256" key="7">
    <source>
        <dbReference type="PIRSR" id="PIRSR604808-3"/>
    </source>
</evidence>
<evidence type="ECO:0000259" key="8">
    <source>
        <dbReference type="Pfam" id="PF03372"/>
    </source>
</evidence>
<dbReference type="GO" id="GO:0046872">
    <property type="term" value="F:metal ion binding"/>
    <property type="evidence" value="ECO:0007669"/>
    <property type="project" value="UniProtKB-KW"/>
</dbReference>
<evidence type="ECO:0000256" key="5">
    <source>
        <dbReference type="PIRSR" id="PIRSR604808-1"/>
    </source>
</evidence>
<dbReference type="Pfam" id="PF03372">
    <property type="entry name" value="Exo_endo_phos"/>
    <property type="match status" value="1"/>
</dbReference>
<name>S2X144_9ACTN</name>
<keyword evidence="3" id="KW-0378">Hydrolase</keyword>
<dbReference type="AlphaFoldDB" id="S2X144"/>
<dbReference type="PATRIC" id="fig|883161.3.peg.483"/>
<dbReference type="InterPro" id="IPR037493">
    <property type="entry name" value="ExoIII-like"/>
</dbReference>
<feature type="binding site" evidence="6">
    <location>
        <position position="186"/>
    </location>
    <ligand>
        <name>Mg(2+)</name>
        <dbReference type="ChEBI" id="CHEBI:18420"/>
        <label>1</label>
    </ligand>
</feature>
<keyword evidence="4 6" id="KW-0460">Magnesium</keyword>
<comment type="similarity">
    <text evidence="1">Belongs to the DNA repair enzymes AP/ExoA family.</text>
</comment>
<keyword evidence="6" id="KW-0464">Manganese</keyword>
<evidence type="ECO:0000256" key="1">
    <source>
        <dbReference type="ARBA" id="ARBA00007092"/>
    </source>
</evidence>
<proteinExistence type="inferred from homology"/>
<evidence type="ECO:0000256" key="2">
    <source>
        <dbReference type="ARBA" id="ARBA00022723"/>
    </source>
</evidence>
<feature type="binding site" evidence="6">
    <location>
        <position position="188"/>
    </location>
    <ligand>
        <name>Mg(2+)</name>
        <dbReference type="ChEBI" id="CHEBI:18420"/>
        <label>1</label>
    </ligand>
</feature>